<keyword evidence="5" id="KW-1185">Reference proteome</keyword>
<protein>
    <submittedName>
        <fullName evidence="4">Oxidoreductase</fullName>
    </submittedName>
</protein>
<evidence type="ECO:0000256" key="3">
    <source>
        <dbReference type="SAM" id="MobiDB-lite"/>
    </source>
</evidence>
<evidence type="ECO:0000256" key="2">
    <source>
        <dbReference type="ARBA" id="ARBA00023002"/>
    </source>
</evidence>
<dbReference type="PRINTS" id="PR00081">
    <property type="entry name" value="GDHRDH"/>
</dbReference>
<dbReference type="PhylomeDB" id="Q9S1Q7"/>
<name>Q9S1Q7_STRCO</name>
<dbReference type="PANTHER" id="PTHR48107">
    <property type="entry name" value="NADPH-DEPENDENT ALDEHYDE REDUCTASE-LIKE PROTEIN, CHLOROPLASTIC-RELATED"/>
    <property type="match status" value="1"/>
</dbReference>
<evidence type="ECO:0000256" key="1">
    <source>
        <dbReference type="ARBA" id="ARBA00006484"/>
    </source>
</evidence>
<accession>Q9S1Q7</accession>
<reference evidence="4 5" key="1">
    <citation type="journal article" date="1996" name="Mol. Microbiol.">
        <title>A set of ordered cosmids and a detailed genetic and physical map for the 8 Mb Streptomyces coelicolor A3(2) chromosome.</title>
        <authorList>
            <person name="Redenbach M."/>
            <person name="Kieser H.M."/>
            <person name="Denapaite D."/>
            <person name="Eichner A."/>
            <person name="Cullum J."/>
            <person name="Kinashi H."/>
            <person name="Hopwood D.A."/>
        </authorList>
    </citation>
    <scope>NUCLEOTIDE SEQUENCE [LARGE SCALE GENOMIC DNA]</scope>
    <source>
        <strain evidence="5">ATCC BAA-471 / A3(2) / M145</strain>
    </source>
</reference>
<dbReference type="OrthoDB" id="9803333at2"/>
<dbReference type="SUPFAM" id="SSF51735">
    <property type="entry name" value="NAD(P)-binding Rossmann-fold domains"/>
    <property type="match status" value="1"/>
</dbReference>
<dbReference type="PATRIC" id="fig|100226.15.peg.207"/>
<proteinExistence type="inferred from homology"/>
<sequence length="153" mass="16499">MTDLRNKTALITGSDRGIGRVIALRYARLGAQVVVNGSRSEDAALRTVEEIRTPGAEAVAVQGDVADLDAPENLFQQCIDTFGKPDIVVAHAGVEIVDQPISEVTTEQFDRLFARVLRRPARPPGQRPAPPHQRWRPGVTGGIPLRPTDSSGS</sequence>
<organism evidence="4 5">
    <name type="scientific">Streptomyces coelicolor (strain ATCC BAA-471 / A3(2) / M145)</name>
    <dbReference type="NCBI Taxonomy" id="100226"/>
    <lineage>
        <taxon>Bacteria</taxon>
        <taxon>Bacillati</taxon>
        <taxon>Actinomycetota</taxon>
        <taxon>Actinomycetes</taxon>
        <taxon>Kitasatosporales</taxon>
        <taxon>Streptomycetaceae</taxon>
        <taxon>Streptomyces</taxon>
        <taxon>Streptomyces albidoflavus group</taxon>
    </lineage>
</organism>
<dbReference type="STRING" id="100226.gene:17757818"/>
<dbReference type="AlphaFoldDB" id="Q9S1Q7"/>
<dbReference type="InterPro" id="IPR002347">
    <property type="entry name" value="SDR_fam"/>
</dbReference>
<dbReference type="RefSeq" id="WP_011026946.1">
    <property type="nucleotide sequence ID" value="NC_003888.3"/>
</dbReference>
<feature type="region of interest" description="Disordered" evidence="3">
    <location>
        <begin position="119"/>
        <end position="153"/>
    </location>
</feature>
<feature type="compositionally biased region" description="Pro residues" evidence="3">
    <location>
        <begin position="122"/>
        <end position="131"/>
    </location>
</feature>
<dbReference type="EMBL" id="AL939104">
    <property type="protein sequence ID" value="CAB53274.1"/>
    <property type="molecule type" value="Genomic_DNA"/>
</dbReference>
<keyword evidence="2" id="KW-0560">Oxidoreductase</keyword>
<dbReference type="Proteomes" id="UP000001973">
    <property type="component" value="Chromosome"/>
</dbReference>
<dbReference type="InterPro" id="IPR036291">
    <property type="entry name" value="NAD(P)-bd_dom_sf"/>
</dbReference>
<reference evidence="4 5" key="2">
    <citation type="journal article" date="2002" name="Nature">
        <title>Complete genome sequence of the model actinomycete Streptomyces coelicolor A3(2).</title>
        <authorList>
            <person name="Bentley S.D."/>
            <person name="Chater K.F."/>
            <person name="Cerdeno-Tarraga A.M."/>
            <person name="Challis G.L."/>
            <person name="Thomson N.R."/>
            <person name="James K.D."/>
            <person name="Harris D.E."/>
            <person name="Quail M.A."/>
            <person name="Kieser H."/>
            <person name="Harper D."/>
            <person name="Bateman A."/>
            <person name="Brown S."/>
            <person name="Chandra G."/>
            <person name="Chen C.W."/>
            <person name="Collins M."/>
            <person name="Cronin A."/>
            <person name="Fraser A."/>
            <person name="Goble A."/>
            <person name="Hidalgo J."/>
            <person name="Hornsby T."/>
            <person name="Howarth S."/>
            <person name="Huang C.H."/>
            <person name="Kieser T."/>
            <person name="Larke L."/>
            <person name="Murphy L."/>
            <person name="Oliver K."/>
            <person name="O'Neil S."/>
            <person name="Rabbinowitsch E."/>
            <person name="Rajandream M.A."/>
            <person name="Rutherford K."/>
            <person name="Rutter S."/>
            <person name="Seeger K."/>
            <person name="Saunders D."/>
            <person name="Sharp S."/>
            <person name="Squares R."/>
            <person name="Squares S."/>
            <person name="Taylor K."/>
            <person name="Warren T."/>
            <person name="Wietzorrek A."/>
            <person name="Woodward J."/>
            <person name="Barrell B.G."/>
            <person name="Parkhill J."/>
            <person name="Hopwood D.A."/>
        </authorList>
    </citation>
    <scope>NUCLEOTIDE SEQUENCE [LARGE SCALE GENOMIC DNA]</scope>
    <source>
        <strain evidence="5">ATCC BAA-471 / A3(2) / M145</strain>
    </source>
</reference>
<comment type="similarity">
    <text evidence="1">Belongs to the short-chain dehydrogenases/reductases (SDR) family.</text>
</comment>
<evidence type="ECO:0000313" key="5">
    <source>
        <dbReference type="Proteomes" id="UP000001973"/>
    </source>
</evidence>
<dbReference type="Pfam" id="PF00106">
    <property type="entry name" value="adh_short"/>
    <property type="match status" value="1"/>
</dbReference>
<evidence type="ECO:0000313" key="4">
    <source>
        <dbReference type="EMBL" id="CAB53274.1"/>
    </source>
</evidence>
<dbReference type="Gene3D" id="3.40.50.720">
    <property type="entry name" value="NAD(P)-binding Rossmann-like Domain"/>
    <property type="match status" value="1"/>
</dbReference>
<dbReference type="PaxDb" id="100226-SCO0234"/>
<dbReference type="KEGG" id="sco:SCO0234"/>
<gene>
    <name evidence="4" type="ordered locus">SCO0234</name>
    <name evidence="4" type="ORF">SCJ9A.13</name>
</gene>
<dbReference type="eggNOG" id="COG1028">
    <property type="taxonomic scope" value="Bacteria"/>
</dbReference>
<dbReference type="GO" id="GO:0016614">
    <property type="term" value="F:oxidoreductase activity, acting on CH-OH group of donors"/>
    <property type="evidence" value="ECO:0007669"/>
    <property type="project" value="UniProtKB-ARBA"/>
</dbReference>
<dbReference type="PIR" id="T37149">
    <property type="entry name" value="T37149"/>
</dbReference>
<dbReference type="InParanoid" id="Q9S1Q7"/>
<dbReference type="EMBL" id="AL645882">
    <property type="protein sequence ID" value="CAB53274.1"/>
    <property type="molecule type" value="Genomic_DNA"/>
</dbReference>
<dbReference type="PANTHER" id="PTHR48107:SF7">
    <property type="entry name" value="RE15974P"/>
    <property type="match status" value="1"/>
</dbReference>
<dbReference type="HOGENOM" id="CLU_010194_2_19_11"/>